<dbReference type="OrthoDB" id="5914862at2"/>
<dbReference type="AlphaFoldDB" id="A0A444JR32"/>
<sequence>MKRLTFFVVSSLLSSSSLANDWFPETPLKASYSALVEGNTLLAWQELQLSLSRHNVEERYWRPVKQAILSETQCGRHLTSTASIAANISLTIISKGNANNQGYQVKLSTEQITQPLELQLFDEYNTLIVSATVTSPTKEYLEFESDELLSEPKAGLYQLAVNGIHYPLIISSFTTTPWLHSTAARAFKSLTITPPNQIASCAPASVRWQWFDEDYNLLERPSPMNLTPAITDNNDSYSVSLPPAAPAKAYWLSGVVSQFEYQGRIKVEYIQRFSLPTSVIETYR</sequence>
<keyword evidence="1" id="KW-0732">Signal</keyword>
<evidence type="ECO:0000313" key="3">
    <source>
        <dbReference type="Proteomes" id="UP000287563"/>
    </source>
</evidence>
<dbReference type="RefSeq" id="WP_128783570.1">
    <property type="nucleotide sequence ID" value="NZ_RJLM01000003.1"/>
</dbReference>
<comment type="caution">
    <text evidence="2">The sequence shown here is derived from an EMBL/GenBank/DDBJ whole genome shotgun (WGS) entry which is preliminary data.</text>
</comment>
<dbReference type="InterPro" id="IPR021290">
    <property type="entry name" value="DUF2861"/>
</dbReference>
<proteinExistence type="predicted"/>
<protein>
    <submittedName>
        <fullName evidence="2">DUF2861 family protein</fullName>
    </submittedName>
</protein>
<evidence type="ECO:0000313" key="2">
    <source>
        <dbReference type="EMBL" id="RWX55547.1"/>
    </source>
</evidence>
<feature type="signal peptide" evidence="1">
    <location>
        <begin position="1"/>
        <end position="19"/>
    </location>
</feature>
<keyword evidence="3" id="KW-1185">Reference proteome</keyword>
<dbReference type="Proteomes" id="UP000287563">
    <property type="component" value="Unassembled WGS sequence"/>
</dbReference>
<reference evidence="2 3" key="1">
    <citation type="submission" date="2018-11" db="EMBL/GenBank/DDBJ databases">
        <title>Photobacterium sp. BEI247 sp. nov., a marine bacterium isolated from Yongle Blue Hole in the South China Sea.</title>
        <authorList>
            <person name="Wang X."/>
        </authorList>
    </citation>
    <scope>NUCLEOTIDE SEQUENCE [LARGE SCALE GENOMIC DNA]</scope>
    <source>
        <strain evidence="3">BEI247</strain>
    </source>
</reference>
<dbReference type="EMBL" id="RJLM01000003">
    <property type="protein sequence ID" value="RWX55547.1"/>
    <property type="molecule type" value="Genomic_DNA"/>
</dbReference>
<accession>A0A444JR32</accession>
<dbReference type="Pfam" id="PF11060">
    <property type="entry name" value="DUF2861"/>
    <property type="match status" value="1"/>
</dbReference>
<evidence type="ECO:0000256" key="1">
    <source>
        <dbReference type="SAM" id="SignalP"/>
    </source>
</evidence>
<name>A0A444JR32_9GAMM</name>
<organism evidence="2 3">
    <name type="scientific">Photobacterium chitinilyticum</name>
    <dbReference type="NCBI Taxonomy" id="2485123"/>
    <lineage>
        <taxon>Bacteria</taxon>
        <taxon>Pseudomonadati</taxon>
        <taxon>Pseudomonadota</taxon>
        <taxon>Gammaproteobacteria</taxon>
        <taxon>Vibrionales</taxon>
        <taxon>Vibrionaceae</taxon>
        <taxon>Photobacterium</taxon>
    </lineage>
</organism>
<gene>
    <name evidence="2" type="ORF">EDI28_09300</name>
</gene>
<feature type="chain" id="PRO_5019553737" evidence="1">
    <location>
        <begin position="20"/>
        <end position="284"/>
    </location>
</feature>